<evidence type="ECO:0000313" key="3">
    <source>
        <dbReference type="Proteomes" id="UP001634007"/>
    </source>
</evidence>
<proteinExistence type="predicted"/>
<comment type="caution">
    <text evidence="2">The sequence shown here is derived from an EMBL/GenBank/DDBJ whole genome shotgun (WGS) entry which is preliminary data.</text>
</comment>
<dbReference type="Proteomes" id="UP001634007">
    <property type="component" value="Unassembled WGS sequence"/>
</dbReference>
<evidence type="ECO:0000313" key="2">
    <source>
        <dbReference type="EMBL" id="KAL3718253.1"/>
    </source>
</evidence>
<dbReference type="EMBL" id="JBJKBG010000010">
    <property type="protein sequence ID" value="KAL3718253.1"/>
    <property type="molecule type" value="Genomic_DNA"/>
</dbReference>
<dbReference type="PANTHER" id="PTHR33355">
    <property type="entry name" value="WALL-ASSOCIATED RECEPTOR KINASE CARBOXY-TERMINAL PROTEIN-RELATED"/>
    <property type="match status" value="1"/>
</dbReference>
<sequence>MEPLKRLHLLEVLILYCFLHLCIAKQVLGTLCGETQIDPPFSNLNSTEASPLNRMILGRSQKPYFRTSFGLFPISSIDYTNKLLTISHQPSCSSQSLFFFPSILTAGFPSPPHANSLLLLNCIDARLPIMSTPIPNCTDFHTCQALPGNPGQSSKPLDSCLLVHDLEELQNGIDPKALNCSGSRWVYKKNATNNGTESEDFRGYELGTRISFDIPDHAPNLCNECEKPNGNCGVGLKCICHPRECRDRVISGGGASSKPFGSVLFCFLALRLVLFI</sequence>
<reference evidence="2 3" key="1">
    <citation type="submission" date="2024-11" db="EMBL/GenBank/DDBJ databases">
        <title>Chromosome-level genome assembly of Eucalyptus globulus Labill. provides insights into its genome evolution.</title>
        <authorList>
            <person name="Li X."/>
        </authorList>
    </citation>
    <scope>NUCLEOTIDE SEQUENCE [LARGE SCALE GENOMIC DNA]</scope>
    <source>
        <strain evidence="2">CL2024</strain>
        <tissue evidence="2">Fresh tender leaves</tissue>
    </source>
</reference>
<protein>
    <submittedName>
        <fullName evidence="2">Uncharacterized protein</fullName>
    </submittedName>
</protein>
<accession>A0ABD3IXU1</accession>
<evidence type="ECO:0000256" key="1">
    <source>
        <dbReference type="SAM" id="SignalP"/>
    </source>
</evidence>
<dbReference type="AlphaFoldDB" id="A0ABD3IXU1"/>
<organism evidence="2 3">
    <name type="scientific">Eucalyptus globulus</name>
    <name type="common">Tasmanian blue gum</name>
    <dbReference type="NCBI Taxonomy" id="34317"/>
    <lineage>
        <taxon>Eukaryota</taxon>
        <taxon>Viridiplantae</taxon>
        <taxon>Streptophyta</taxon>
        <taxon>Embryophyta</taxon>
        <taxon>Tracheophyta</taxon>
        <taxon>Spermatophyta</taxon>
        <taxon>Magnoliopsida</taxon>
        <taxon>eudicotyledons</taxon>
        <taxon>Gunneridae</taxon>
        <taxon>Pentapetalae</taxon>
        <taxon>rosids</taxon>
        <taxon>malvids</taxon>
        <taxon>Myrtales</taxon>
        <taxon>Myrtaceae</taxon>
        <taxon>Myrtoideae</taxon>
        <taxon>Eucalypteae</taxon>
        <taxon>Eucalyptus</taxon>
    </lineage>
</organism>
<dbReference type="PANTHER" id="PTHR33355:SF11">
    <property type="entry name" value="WALL-ASSOCIATED RECEPTOR KINASE GALACTURONAN-BINDING DOMAIN-CONTAINING PROTEIN"/>
    <property type="match status" value="1"/>
</dbReference>
<keyword evidence="3" id="KW-1185">Reference proteome</keyword>
<keyword evidence="1" id="KW-0732">Signal</keyword>
<feature type="chain" id="PRO_5044748565" evidence="1">
    <location>
        <begin position="25"/>
        <end position="276"/>
    </location>
</feature>
<name>A0ABD3IXU1_EUCGL</name>
<feature type="signal peptide" evidence="1">
    <location>
        <begin position="1"/>
        <end position="24"/>
    </location>
</feature>
<gene>
    <name evidence="2" type="ORF">ACJRO7_003397</name>
</gene>